<keyword evidence="8" id="KW-0539">Nucleus</keyword>
<dbReference type="InterPro" id="IPR013655">
    <property type="entry name" value="PAS_fold_3"/>
</dbReference>
<dbReference type="InterPro" id="IPR022728">
    <property type="entry name" value="Period_circadian-like_C"/>
</dbReference>
<dbReference type="CDD" id="cd00130">
    <property type="entry name" value="PAS"/>
    <property type="match status" value="1"/>
</dbReference>
<feature type="compositionally biased region" description="Low complexity" evidence="9">
    <location>
        <begin position="7"/>
        <end position="19"/>
    </location>
</feature>
<keyword evidence="3" id="KW-0963">Cytoplasm</keyword>
<dbReference type="PANTHER" id="PTHR11269:SF8">
    <property type="entry name" value="PERIOD CIRCADIAN PROTEIN HOMOLOG 1"/>
    <property type="match status" value="1"/>
</dbReference>
<dbReference type="InterPro" id="IPR050760">
    <property type="entry name" value="Period_circadian_regulator"/>
</dbReference>
<feature type="compositionally biased region" description="Low complexity" evidence="9">
    <location>
        <begin position="1129"/>
        <end position="1147"/>
    </location>
</feature>
<feature type="region of interest" description="Disordered" evidence="9">
    <location>
        <begin position="987"/>
        <end position="1023"/>
    </location>
</feature>
<feature type="domain" description="PAS" evidence="10">
    <location>
        <begin position="367"/>
        <end position="410"/>
    </location>
</feature>
<feature type="region of interest" description="Disordered" evidence="9">
    <location>
        <begin position="743"/>
        <end position="770"/>
    </location>
</feature>
<dbReference type="Gene3D" id="3.30.450.20">
    <property type="entry name" value="PAS domain"/>
    <property type="match status" value="2"/>
</dbReference>
<protein>
    <submittedName>
        <fullName evidence="11">Period circadian protein-like protein 1 isoform X1</fullName>
    </submittedName>
</protein>
<evidence type="ECO:0000313" key="12">
    <source>
        <dbReference type="Proteomes" id="UP001369086"/>
    </source>
</evidence>
<sequence>MSDDNSDSAGSRGDDASAVGGAGVLDIAGAAQGPEGGARGSGASSDEMDAHSSGNETAGHESNSSSSCHDKDSGVLLETTESNKSSNSQSPPPPSSSIAYSLLSSSSEQDNPSTSGCSSDQSARVKTQEELMKALKELRLGVPPERHSKGKTSTLAALQYALSCVKQVRGNQQYFHQWAQYERQPCSLEPSAFTIEELETITSACSLKNTVRGRYHQLQLQPITIVYTSHQASYVLRCKPEALKGARFSELLAPQDVSVFYSSTAPCRLPSWSACMGAAVAPLDCAQEKSMFCRISSGREKGGEVRYCPFRLAPYLLTIRDPATLEPQPCCLLLAEKIHSGYEAPRIPPDKRIFTTSHTPSCLFQDVDERAVPLLGYLPQDLVGTPVLPYLHPEDRPLMIAIHKKILKLAGQPFDHSPIRFCARNGEYVTIDTSWSSFINPWSRKVAFIIGRHKVRTSPLNEDVFSLPRVVHVKSMEPEIHQLSGQIHRLLVQPVVSSGSQGYCSVESSGSHEQLLSIASSSDSNGAAAEEARLHKPMTFQQICKDVHMVKNQGQQLFIESRARAQPWRHQPGCLPLLSAVVNSETPKQPVETPKETACVPRISALEAVRKEPPSTYSYQQINCLDSIIRYLQSCNTPNTVKRKCGSSSGTTSSNSDDDKRKNRAGSRGEGGAPGSSHPLAPLALPSKAASVVSVTSQCSFSSTIVHVGDKKPPESGMHLLTESLSLLSLSLSPFSEIVMMEEPATSSQAPPPATPSVTPDPRDPKDPYRRVGLTKEVLSVHTQNEEEVFLNRFKDLSELRVFDPAGQEQRGNTPTGGNRGGERGNTSTGVSRGGEARRGRGGQQQPKRQIQSQTPQTPPAPPPAAPPLQHAPLLSPRNMPQPPSPLLLDSWPLSAPSQSSLPRLPFPGVLPAYPLYPPRVPDSHQVGLRYPVTPPPLVAPVMAFVLPNYMFPQLSAPLPQPIYPNPPQMYPCAPAAAAAAPALAPLRAPPRETPKPLSRSSTPQSGSCPPHEREGARSPLFESQCSSPLQLNLLQLEDGSPNRQEVATQAAAAAAAREWAGPQAGGGARKQAVAGSEVVREQNKHVSIKKKKVDAMSSSTDLLDLLLQEDSRSGTGSAASGSSGSGSNGCSASASGTRSSRSSHTSKYFGSIDSSENGLGGQQRSGDHSGAGSLAPESEQFLKCVLQDPLWLLMANADEKVMMTYQIPARSGHAPHTPGYRDMETPD</sequence>
<reference evidence="11 12" key="1">
    <citation type="submission" date="2021-05" db="EMBL/GenBank/DDBJ databases">
        <authorList>
            <person name="Zahm M."/>
            <person name="Klopp C."/>
            <person name="Cabau C."/>
            <person name="Kuhl H."/>
            <person name="Suciu R."/>
            <person name="Ciorpac M."/>
            <person name="Holostenco D."/>
            <person name="Gessner J."/>
            <person name="Wuertz S."/>
            <person name="Hohne C."/>
            <person name="Stock M."/>
            <person name="Gislard M."/>
            <person name="Lluch J."/>
            <person name="Milhes M."/>
            <person name="Lampietro C."/>
            <person name="Lopez Roques C."/>
            <person name="Donnadieu C."/>
            <person name="Du K."/>
            <person name="Schartl M."/>
            <person name="Guiguen Y."/>
        </authorList>
    </citation>
    <scope>NUCLEOTIDE SEQUENCE [LARGE SCALE GENOMIC DNA]</scope>
    <source>
        <strain evidence="11">Hh-F2</strain>
        <tissue evidence="11">Blood</tissue>
    </source>
</reference>
<accession>A0ABR0Y2L5</accession>
<dbReference type="Pfam" id="PF08447">
    <property type="entry name" value="PAS_3"/>
    <property type="match status" value="1"/>
</dbReference>
<keyword evidence="4" id="KW-0677">Repeat</keyword>
<dbReference type="InterPro" id="IPR048814">
    <property type="entry name" value="Per1-3_PAS-A"/>
</dbReference>
<dbReference type="Pfam" id="PF12114">
    <property type="entry name" value="Period_C"/>
    <property type="match status" value="1"/>
</dbReference>
<gene>
    <name evidence="11" type="ORF">HHUSO_G36213</name>
</gene>
<evidence type="ECO:0000256" key="8">
    <source>
        <dbReference type="ARBA" id="ARBA00023242"/>
    </source>
</evidence>
<feature type="region of interest" description="Disordered" evidence="9">
    <location>
        <begin position="1059"/>
        <end position="1095"/>
    </location>
</feature>
<feature type="compositionally biased region" description="Polar residues" evidence="9">
    <location>
        <begin position="999"/>
        <end position="1008"/>
    </location>
</feature>
<comment type="caution">
    <text evidence="11">The sequence shown here is derived from an EMBL/GenBank/DDBJ whole genome shotgun (WGS) entry which is preliminary data.</text>
</comment>
<feature type="compositionally biased region" description="Low complexity" evidence="9">
    <location>
        <begin position="868"/>
        <end position="877"/>
    </location>
</feature>
<feature type="compositionally biased region" description="Pro residues" evidence="9">
    <location>
        <begin position="857"/>
        <end position="867"/>
    </location>
</feature>
<dbReference type="SMART" id="SM00091">
    <property type="entry name" value="PAS"/>
    <property type="match status" value="1"/>
</dbReference>
<evidence type="ECO:0000256" key="7">
    <source>
        <dbReference type="ARBA" id="ARBA00023163"/>
    </source>
</evidence>
<comment type="subcellular location">
    <subcellularLocation>
        <location evidence="2">Cytoplasm</location>
    </subcellularLocation>
    <subcellularLocation>
        <location evidence="1">Nucleus</location>
    </subcellularLocation>
</comment>
<evidence type="ECO:0000256" key="6">
    <source>
        <dbReference type="ARBA" id="ARBA00023108"/>
    </source>
</evidence>
<feature type="region of interest" description="Disordered" evidence="9">
    <location>
        <begin position="1"/>
        <end position="127"/>
    </location>
</feature>
<feature type="compositionally biased region" description="Low complexity" evidence="9">
    <location>
        <begin position="646"/>
        <end position="655"/>
    </location>
</feature>
<keyword evidence="12" id="KW-1185">Reference proteome</keyword>
<evidence type="ECO:0000259" key="10">
    <source>
        <dbReference type="PROSITE" id="PS50112"/>
    </source>
</evidence>
<name>A0ABR0Y2L5_HUSHU</name>
<feature type="region of interest" description="Disordered" evidence="9">
    <location>
        <begin position="640"/>
        <end position="683"/>
    </location>
</feature>
<keyword evidence="6" id="KW-0090">Biological rhythms</keyword>
<dbReference type="SUPFAM" id="SSF55785">
    <property type="entry name" value="PYP-like sensor domain (PAS domain)"/>
    <property type="match status" value="1"/>
</dbReference>
<feature type="compositionally biased region" description="Low complexity" evidence="9">
    <location>
        <begin position="96"/>
        <end position="113"/>
    </location>
</feature>
<dbReference type="EMBL" id="JAHFZB010000056">
    <property type="protein sequence ID" value="KAK6466510.1"/>
    <property type="molecule type" value="Genomic_DNA"/>
</dbReference>
<dbReference type="PROSITE" id="PS50112">
    <property type="entry name" value="PAS"/>
    <property type="match status" value="1"/>
</dbReference>
<dbReference type="InterPro" id="IPR035965">
    <property type="entry name" value="PAS-like_dom_sf"/>
</dbReference>
<evidence type="ECO:0000256" key="9">
    <source>
        <dbReference type="SAM" id="MobiDB-lite"/>
    </source>
</evidence>
<organism evidence="11 12">
    <name type="scientific">Huso huso</name>
    <name type="common">Beluga</name>
    <name type="synonym">Acipenser huso</name>
    <dbReference type="NCBI Taxonomy" id="61971"/>
    <lineage>
        <taxon>Eukaryota</taxon>
        <taxon>Metazoa</taxon>
        <taxon>Chordata</taxon>
        <taxon>Craniata</taxon>
        <taxon>Vertebrata</taxon>
        <taxon>Euteleostomi</taxon>
        <taxon>Actinopterygii</taxon>
        <taxon>Chondrostei</taxon>
        <taxon>Acipenseriformes</taxon>
        <taxon>Acipenseridae</taxon>
        <taxon>Huso</taxon>
    </lineage>
</organism>
<evidence type="ECO:0000313" key="11">
    <source>
        <dbReference type="EMBL" id="KAK6466510.1"/>
    </source>
</evidence>
<dbReference type="Pfam" id="PF21353">
    <property type="entry name" value="Per3-like_PAS-A"/>
    <property type="match status" value="1"/>
</dbReference>
<keyword evidence="7" id="KW-0804">Transcription</keyword>
<dbReference type="InterPro" id="IPR000014">
    <property type="entry name" value="PAS"/>
</dbReference>
<evidence type="ECO:0000256" key="1">
    <source>
        <dbReference type="ARBA" id="ARBA00004123"/>
    </source>
</evidence>
<keyword evidence="5" id="KW-0805">Transcription regulation</keyword>
<dbReference type="Pfam" id="PF23170">
    <property type="entry name" value="bHLH_PER"/>
    <property type="match status" value="1"/>
</dbReference>
<evidence type="ECO:0000256" key="3">
    <source>
        <dbReference type="ARBA" id="ARBA00022490"/>
    </source>
</evidence>
<dbReference type="InterPro" id="IPR057310">
    <property type="entry name" value="PER1-3_bHLH"/>
</dbReference>
<feature type="region of interest" description="Disordered" evidence="9">
    <location>
        <begin position="803"/>
        <end position="892"/>
    </location>
</feature>
<feature type="compositionally biased region" description="Low complexity" evidence="9">
    <location>
        <begin position="1113"/>
        <end position="1123"/>
    </location>
</feature>
<dbReference type="Proteomes" id="UP001369086">
    <property type="component" value="Unassembled WGS sequence"/>
</dbReference>
<feature type="compositionally biased region" description="Low complexity" evidence="9">
    <location>
        <begin position="844"/>
        <end position="856"/>
    </location>
</feature>
<evidence type="ECO:0000256" key="4">
    <source>
        <dbReference type="ARBA" id="ARBA00022737"/>
    </source>
</evidence>
<feature type="compositionally biased region" description="Polar residues" evidence="9">
    <location>
        <begin position="114"/>
        <end position="125"/>
    </location>
</feature>
<feature type="region of interest" description="Disordered" evidence="9">
    <location>
        <begin position="1113"/>
        <end position="1175"/>
    </location>
</feature>
<dbReference type="PANTHER" id="PTHR11269">
    <property type="entry name" value="PERIOD CIRCADIAN PROTEIN"/>
    <property type="match status" value="1"/>
</dbReference>
<evidence type="ECO:0000256" key="2">
    <source>
        <dbReference type="ARBA" id="ARBA00004496"/>
    </source>
</evidence>
<proteinExistence type="predicted"/>
<evidence type="ECO:0000256" key="5">
    <source>
        <dbReference type="ARBA" id="ARBA00023015"/>
    </source>
</evidence>
<feature type="compositionally biased region" description="Basic and acidic residues" evidence="9">
    <location>
        <begin position="761"/>
        <end position="770"/>
    </location>
</feature>